<reference evidence="3" key="1">
    <citation type="journal article" date="2014" name="Sci. Data">
        <title>Genomes of diverse isolates of the marine cyanobacterium Prochlorococcus.</title>
        <authorList>
            <person name="Biller S."/>
            <person name="Berube P."/>
            <person name="Thompson J."/>
            <person name="Kelly L."/>
            <person name="Roggensack S."/>
            <person name="Awad L."/>
            <person name="Roache-Johnson K."/>
            <person name="Ding H."/>
            <person name="Giovannoni S.J."/>
            <person name="Moore L.R."/>
            <person name="Chisholm S.W."/>
        </authorList>
    </citation>
    <scope>NUCLEOTIDE SEQUENCE [LARGE SCALE GENOMIC DNA]</scope>
    <source>
        <strain evidence="3">SB</strain>
    </source>
</reference>
<gene>
    <name evidence="2" type="ORF">EV02_1912</name>
</gene>
<comment type="caution">
    <text evidence="2">The sequence shown here is derived from an EMBL/GenBank/DDBJ whole genome shotgun (WGS) entry which is preliminary data.</text>
</comment>
<dbReference type="eggNOG" id="ENOG5030RMI">
    <property type="taxonomic scope" value="Bacteria"/>
</dbReference>
<accession>A0A0A2B7V8</accession>
<dbReference type="EMBL" id="JNAS01000002">
    <property type="protein sequence ID" value="KGG09232.1"/>
    <property type="molecule type" value="Genomic_DNA"/>
</dbReference>
<sequence length="213" mass="24141">MIKRILKPLEIYILTVAFFFSVSFDRNLNLEDVEESPVKKLLENIHLILDSFTNYEHPLGAIFLIFIIGLIIWGLLGKESRRASDIYGIILSFAWFLELVSMNLLLVSPLKDPVLLLVELVLFVPIVLIGFSWWYWRLNHLSRIGIGKEAITFDKKPTPFSYFAKTASVVVSDTTEHGVCETDVARAIRILNGFVVLDIFGLTLSRAVGLVIT</sequence>
<protein>
    <submittedName>
        <fullName evidence="2">Uncharacterized protein</fullName>
    </submittedName>
</protein>
<evidence type="ECO:0000313" key="2">
    <source>
        <dbReference type="EMBL" id="KGG09232.1"/>
    </source>
</evidence>
<evidence type="ECO:0000313" key="3">
    <source>
        <dbReference type="Proteomes" id="UP000030345"/>
    </source>
</evidence>
<dbReference type="RefSeq" id="WP_052043504.1">
    <property type="nucleotide sequence ID" value="NZ_CP138981.1"/>
</dbReference>
<name>A0A0A2B7V8_PROMR</name>
<keyword evidence="1" id="KW-1133">Transmembrane helix</keyword>
<feature type="transmembrane region" description="Helical" evidence="1">
    <location>
        <begin position="88"/>
        <end position="108"/>
    </location>
</feature>
<proteinExistence type="predicted"/>
<dbReference type="AlphaFoldDB" id="A0A0A2B7V8"/>
<dbReference type="Proteomes" id="UP000030345">
    <property type="component" value="Unassembled WGS sequence"/>
</dbReference>
<evidence type="ECO:0000256" key="1">
    <source>
        <dbReference type="SAM" id="Phobius"/>
    </source>
</evidence>
<dbReference type="OrthoDB" id="9945277at2"/>
<feature type="transmembrane region" description="Helical" evidence="1">
    <location>
        <begin position="114"/>
        <end position="136"/>
    </location>
</feature>
<keyword evidence="1" id="KW-0812">Transmembrane</keyword>
<keyword evidence="1" id="KW-0472">Membrane</keyword>
<feature type="transmembrane region" description="Helical" evidence="1">
    <location>
        <begin position="59"/>
        <end position="76"/>
    </location>
</feature>
<feature type="transmembrane region" description="Helical" evidence="1">
    <location>
        <begin position="9"/>
        <end position="24"/>
    </location>
</feature>
<organism evidence="2 3">
    <name type="scientific">Prochlorococcus marinus str. SB</name>
    <dbReference type="NCBI Taxonomy" id="59926"/>
    <lineage>
        <taxon>Bacteria</taxon>
        <taxon>Bacillati</taxon>
        <taxon>Cyanobacteriota</taxon>
        <taxon>Cyanophyceae</taxon>
        <taxon>Synechococcales</taxon>
        <taxon>Prochlorococcaceae</taxon>
        <taxon>Prochlorococcus</taxon>
    </lineage>
</organism>